<evidence type="ECO:0000256" key="4">
    <source>
        <dbReference type="PROSITE-ProRule" id="PRU00024"/>
    </source>
</evidence>
<name>A0A8C7PH83_ONCMY</name>
<dbReference type="InterPro" id="IPR000315">
    <property type="entry name" value="Znf_B-box"/>
</dbReference>
<dbReference type="PANTHER" id="PTHR24103">
    <property type="entry name" value="E3 UBIQUITIN-PROTEIN LIGASE TRIM"/>
    <property type="match status" value="1"/>
</dbReference>
<evidence type="ECO:0000259" key="5">
    <source>
        <dbReference type="PROSITE" id="PS50089"/>
    </source>
</evidence>
<dbReference type="PROSITE" id="PS00518">
    <property type="entry name" value="ZF_RING_1"/>
    <property type="match status" value="1"/>
</dbReference>
<feature type="domain" description="RING-type" evidence="5">
    <location>
        <begin position="10"/>
        <end position="44"/>
    </location>
</feature>
<dbReference type="GO" id="GO:0008270">
    <property type="term" value="F:zinc ion binding"/>
    <property type="evidence" value="ECO:0007669"/>
    <property type="project" value="UniProtKB-KW"/>
</dbReference>
<dbReference type="InterPro" id="IPR017907">
    <property type="entry name" value="Znf_RING_CS"/>
</dbReference>
<dbReference type="GeneTree" id="ENSGT00970000193390"/>
<dbReference type="Pfam" id="PF13445">
    <property type="entry name" value="zf-RING_UBOX"/>
    <property type="match status" value="1"/>
</dbReference>
<evidence type="ECO:0000256" key="3">
    <source>
        <dbReference type="ARBA" id="ARBA00022833"/>
    </source>
</evidence>
<dbReference type="Proteomes" id="UP000694395">
    <property type="component" value="Chromosome 5"/>
</dbReference>
<keyword evidence="3" id="KW-0862">Zinc</keyword>
<dbReference type="AlphaFoldDB" id="A0A8C7PH83"/>
<protein>
    <recommendedName>
        <fullName evidence="9">B box-type domain-containing protein</fullName>
    </recommendedName>
</protein>
<accession>A0A8C7PH83</accession>
<feature type="domain" description="B box-type" evidence="6">
    <location>
        <begin position="63"/>
        <end position="104"/>
    </location>
</feature>
<organism evidence="7 8">
    <name type="scientific">Oncorhynchus mykiss</name>
    <name type="common">Rainbow trout</name>
    <name type="synonym">Salmo gairdneri</name>
    <dbReference type="NCBI Taxonomy" id="8022"/>
    <lineage>
        <taxon>Eukaryota</taxon>
        <taxon>Metazoa</taxon>
        <taxon>Chordata</taxon>
        <taxon>Craniata</taxon>
        <taxon>Vertebrata</taxon>
        <taxon>Euteleostomi</taxon>
        <taxon>Actinopterygii</taxon>
        <taxon>Neopterygii</taxon>
        <taxon>Teleostei</taxon>
        <taxon>Protacanthopterygii</taxon>
        <taxon>Salmoniformes</taxon>
        <taxon>Salmonidae</taxon>
        <taxon>Salmoninae</taxon>
        <taxon>Oncorhynchus</taxon>
    </lineage>
</organism>
<dbReference type="InterPro" id="IPR027370">
    <property type="entry name" value="Znf-RING_euk"/>
</dbReference>
<evidence type="ECO:0000256" key="1">
    <source>
        <dbReference type="ARBA" id="ARBA00022723"/>
    </source>
</evidence>
<reference evidence="7" key="1">
    <citation type="submission" date="2020-07" db="EMBL/GenBank/DDBJ databases">
        <title>A long reads based de novo assembly of the rainbow trout Arlee double haploid line genome.</title>
        <authorList>
            <person name="Gao G."/>
            <person name="Palti Y."/>
        </authorList>
    </citation>
    <scope>NUCLEOTIDE SEQUENCE [LARGE SCALE GENOMIC DNA]</scope>
</reference>
<dbReference type="PROSITE" id="PS50089">
    <property type="entry name" value="ZF_RING_2"/>
    <property type="match status" value="1"/>
</dbReference>
<dbReference type="Gene3D" id="3.30.40.10">
    <property type="entry name" value="Zinc/RING finger domain, C3HC4 (zinc finger)"/>
    <property type="match status" value="1"/>
</dbReference>
<dbReference type="InterPro" id="IPR001841">
    <property type="entry name" value="Znf_RING"/>
</dbReference>
<dbReference type="SUPFAM" id="SSF57845">
    <property type="entry name" value="B-box zinc-binding domain"/>
    <property type="match status" value="1"/>
</dbReference>
<dbReference type="SUPFAM" id="SSF57850">
    <property type="entry name" value="RING/U-box"/>
    <property type="match status" value="1"/>
</dbReference>
<evidence type="ECO:0008006" key="9">
    <source>
        <dbReference type="Google" id="ProtNLM"/>
    </source>
</evidence>
<keyword evidence="2 4" id="KW-0863">Zinc-finger</keyword>
<dbReference type="Pfam" id="PF00643">
    <property type="entry name" value="zf-B_box"/>
    <property type="match status" value="1"/>
</dbReference>
<evidence type="ECO:0000313" key="7">
    <source>
        <dbReference type="Ensembl" id="ENSOMYP00000023050.2"/>
    </source>
</evidence>
<reference evidence="7" key="3">
    <citation type="submission" date="2025-09" db="UniProtKB">
        <authorList>
            <consortium name="Ensembl"/>
        </authorList>
    </citation>
    <scope>IDENTIFICATION</scope>
</reference>
<evidence type="ECO:0000313" key="8">
    <source>
        <dbReference type="Proteomes" id="UP000694395"/>
    </source>
</evidence>
<dbReference type="Gene3D" id="3.30.160.60">
    <property type="entry name" value="Classic Zinc Finger"/>
    <property type="match status" value="1"/>
</dbReference>
<keyword evidence="1" id="KW-0479">Metal-binding</keyword>
<dbReference type="InterPro" id="IPR013083">
    <property type="entry name" value="Znf_RING/FYVE/PHD"/>
</dbReference>
<keyword evidence="8" id="KW-1185">Reference proteome</keyword>
<sequence length="279" mass="32305">SLCCEEMLSCPVCCDIFKNPVLLSCSHIFCNACLRSSRHGPSCQLGLKNMCEVFLQERRNQRVSELLCCLQGENLKLYCLEDKKHVCFVCQTSRKHTNHKFCPIDESALKTTLKPLREKLKIFNAIKVKCDKRAEHIKNHRKQQSTLRARPRPQKTAEHIMSQAQITEKQIKEEFEMIHQFLRDEEAARITFLREEEEHDSQMKKNIEVTNKEISSLSHTIQCRRGGPEHIKCLQNYKATVGRAKCTLPDPERVSGALVHVAKHLDNLKLGVWKKMQVQ</sequence>
<dbReference type="Ensembl" id="ENSOMYT00000025263.2">
    <property type="protein sequence ID" value="ENSOMYP00000023050.2"/>
    <property type="gene ID" value="ENSOMYG00000011014.2"/>
</dbReference>
<dbReference type="PROSITE" id="PS50119">
    <property type="entry name" value="ZF_BBOX"/>
    <property type="match status" value="1"/>
</dbReference>
<reference evidence="7" key="2">
    <citation type="submission" date="2025-08" db="UniProtKB">
        <authorList>
            <consortium name="Ensembl"/>
        </authorList>
    </citation>
    <scope>IDENTIFICATION</scope>
</reference>
<evidence type="ECO:0000256" key="2">
    <source>
        <dbReference type="ARBA" id="ARBA00022771"/>
    </source>
</evidence>
<dbReference type="InterPro" id="IPR050143">
    <property type="entry name" value="TRIM/RBCC"/>
</dbReference>
<proteinExistence type="predicted"/>
<evidence type="ECO:0000259" key="6">
    <source>
        <dbReference type="PROSITE" id="PS50119"/>
    </source>
</evidence>